<dbReference type="InterPro" id="IPR035681">
    <property type="entry name" value="ComA-like_MBL"/>
</dbReference>
<dbReference type="NCBIfam" id="TIGR00360">
    <property type="entry name" value="ComEC_N-term"/>
    <property type="match status" value="1"/>
</dbReference>
<dbReference type="NCBIfam" id="TIGR00361">
    <property type="entry name" value="ComEC_Rec2"/>
    <property type="match status" value="1"/>
</dbReference>
<feature type="transmembrane region" description="Helical" evidence="6">
    <location>
        <begin position="159"/>
        <end position="186"/>
    </location>
</feature>
<dbReference type="AlphaFoldDB" id="A0A4R1R516"/>
<dbReference type="InterPro" id="IPR036866">
    <property type="entry name" value="RibonucZ/Hydroxyglut_hydro"/>
</dbReference>
<dbReference type="InterPro" id="IPR004477">
    <property type="entry name" value="ComEC_N"/>
</dbReference>
<dbReference type="InterPro" id="IPR004797">
    <property type="entry name" value="Competence_ComEC/Rec2"/>
</dbReference>
<dbReference type="OrthoDB" id="9761531at2"/>
<evidence type="ECO:0000259" key="7">
    <source>
        <dbReference type="SMART" id="SM00849"/>
    </source>
</evidence>
<gene>
    <name evidence="8" type="ORF">EDD76_102291</name>
</gene>
<dbReference type="EMBL" id="SLUO01000002">
    <property type="protein sequence ID" value="TCL60593.1"/>
    <property type="molecule type" value="Genomic_DNA"/>
</dbReference>
<name>A0A4R1R516_9FIRM</name>
<feature type="transmembrane region" description="Helical" evidence="6">
    <location>
        <begin position="92"/>
        <end position="111"/>
    </location>
</feature>
<feature type="transmembrane region" description="Helical" evidence="6">
    <location>
        <begin position="132"/>
        <end position="153"/>
    </location>
</feature>
<organism evidence="8 9">
    <name type="scientific">Kineothrix alysoides</name>
    <dbReference type="NCBI Taxonomy" id="1469948"/>
    <lineage>
        <taxon>Bacteria</taxon>
        <taxon>Bacillati</taxon>
        <taxon>Bacillota</taxon>
        <taxon>Clostridia</taxon>
        <taxon>Lachnospirales</taxon>
        <taxon>Lachnospiraceae</taxon>
        <taxon>Kineothrix</taxon>
    </lineage>
</organism>
<feature type="transmembrane region" description="Helical" evidence="6">
    <location>
        <begin position="23"/>
        <end position="50"/>
    </location>
</feature>
<accession>A0A4R1R516</accession>
<proteinExistence type="predicted"/>
<protein>
    <submittedName>
        <fullName evidence="8">Competence protein ComEC</fullName>
    </submittedName>
</protein>
<dbReference type="Pfam" id="PF00753">
    <property type="entry name" value="Lactamase_B"/>
    <property type="match status" value="1"/>
</dbReference>
<evidence type="ECO:0000313" key="8">
    <source>
        <dbReference type="EMBL" id="TCL60593.1"/>
    </source>
</evidence>
<evidence type="ECO:0000256" key="6">
    <source>
        <dbReference type="SAM" id="Phobius"/>
    </source>
</evidence>
<dbReference type="SUPFAM" id="SSF56281">
    <property type="entry name" value="Metallo-hydrolase/oxidoreductase"/>
    <property type="match status" value="1"/>
</dbReference>
<keyword evidence="5 6" id="KW-0472">Membrane</keyword>
<feature type="domain" description="Metallo-beta-lactamase" evidence="7">
    <location>
        <begin position="279"/>
        <end position="490"/>
    </location>
</feature>
<dbReference type="InterPro" id="IPR001279">
    <property type="entry name" value="Metallo-B-lactamas"/>
</dbReference>
<dbReference type="Proteomes" id="UP000295718">
    <property type="component" value="Unassembled WGS sequence"/>
</dbReference>
<sequence>MHISIIGMGLYKLLMSLRVPNKLNVFICIGVIWCYGIMTGMGASAVRAIVMFGLHFVARMIGRTYDMMTALSLAAVLLLIEQPRYVEHSGFLFSFGAIAALCLLTPVLWEKDRKPRGSVGKLWKSVHRMRQALASGAAVALVQLPIHLVFYYQFPICSILINLIVIPLSTIVMYNGMFCMLTGGFLPVIARKAAYINSAILWVYEKSCMLCEKASYGNIIAGKPERWQVEVYILMLVILSAVGKKMSSWWKIQWIIAALALLMFRHDGALSITVLDVGQGDGIYIRSEAGMHYLIDGGSTSKSDVGNYQLLPYLKSQGVKRLEAVFVTHADGDHYNGIETLMEASDKGGIRILDLILPDIGESARSEAYEKLIREAKEHRIDVKYMSRGQFFENGEMRVTCLHPYEDYNTLDANEYSLVLYLRYKNFQALFTGDVEGEGEEELKRYIEKSSILQGPISLLKVAHHGSGNSTGEDLLKLLDPQLALISCAEKNSYGHPHPDLLDRLENQECIVYITKDKGAITVHTDGRKIAVETFR</sequence>
<dbReference type="SMART" id="SM00849">
    <property type="entry name" value="Lactamase_B"/>
    <property type="match status" value="1"/>
</dbReference>
<dbReference type="GO" id="GO:0030420">
    <property type="term" value="P:establishment of competence for transformation"/>
    <property type="evidence" value="ECO:0007669"/>
    <property type="project" value="InterPro"/>
</dbReference>
<dbReference type="GO" id="GO:0005886">
    <property type="term" value="C:plasma membrane"/>
    <property type="evidence" value="ECO:0007669"/>
    <property type="project" value="UniProtKB-SubCell"/>
</dbReference>
<comment type="subcellular location">
    <subcellularLocation>
        <location evidence="1">Cell membrane</location>
        <topology evidence="1">Multi-pass membrane protein</topology>
    </subcellularLocation>
</comment>
<dbReference type="Gene3D" id="3.60.15.10">
    <property type="entry name" value="Ribonuclease Z/Hydroxyacylglutathione hydrolase-like"/>
    <property type="match status" value="1"/>
</dbReference>
<keyword evidence="2" id="KW-1003">Cell membrane</keyword>
<evidence type="ECO:0000256" key="4">
    <source>
        <dbReference type="ARBA" id="ARBA00022989"/>
    </source>
</evidence>
<dbReference type="STRING" id="1469948.GCA_000732725_00327"/>
<dbReference type="Pfam" id="PF03772">
    <property type="entry name" value="Competence"/>
    <property type="match status" value="1"/>
</dbReference>
<feature type="transmembrane region" description="Helical" evidence="6">
    <location>
        <begin position="62"/>
        <end position="80"/>
    </location>
</feature>
<dbReference type="PANTHER" id="PTHR30619">
    <property type="entry name" value="DNA INTERNALIZATION/COMPETENCE PROTEIN COMEC/REC2"/>
    <property type="match status" value="1"/>
</dbReference>
<evidence type="ECO:0000256" key="3">
    <source>
        <dbReference type="ARBA" id="ARBA00022692"/>
    </source>
</evidence>
<dbReference type="PANTHER" id="PTHR30619:SF1">
    <property type="entry name" value="RECOMBINATION PROTEIN 2"/>
    <property type="match status" value="1"/>
</dbReference>
<dbReference type="CDD" id="cd07731">
    <property type="entry name" value="ComA-like_MBL-fold"/>
    <property type="match status" value="1"/>
</dbReference>
<keyword evidence="9" id="KW-1185">Reference proteome</keyword>
<comment type="caution">
    <text evidence="8">The sequence shown here is derived from an EMBL/GenBank/DDBJ whole genome shotgun (WGS) entry which is preliminary data.</text>
</comment>
<evidence type="ECO:0000256" key="1">
    <source>
        <dbReference type="ARBA" id="ARBA00004651"/>
    </source>
</evidence>
<keyword evidence="3 6" id="KW-0812">Transmembrane</keyword>
<evidence type="ECO:0000313" key="9">
    <source>
        <dbReference type="Proteomes" id="UP000295718"/>
    </source>
</evidence>
<keyword evidence="4 6" id="KW-1133">Transmembrane helix</keyword>
<dbReference type="InterPro" id="IPR052159">
    <property type="entry name" value="Competence_DNA_uptake"/>
</dbReference>
<evidence type="ECO:0000256" key="2">
    <source>
        <dbReference type="ARBA" id="ARBA00022475"/>
    </source>
</evidence>
<evidence type="ECO:0000256" key="5">
    <source>
        <dbReference type="ARBA" id="ARBA00023136"/>
    </source>
</evidence>
<reference evidence="8 9" key="1">
    <citation type="submission" date="2019-03" db="EMBL/GenBank/DDBJ databases">
        <title>Genomic Encyclopedia of Type Strains, Phase IV (KMG-IV): sequencing the most valuable type-strain genomes for metagenomic binning, comparative biology and taxonomic classification.</title>
        <authorList>
            <person name="Goeker M."/>
        </authorList>
    </citation>
    <scope>NUCLEOTIDE SEQUENCE [LARGE SCALE GENOMIC DNA]</scope>
    <source>
        <strain evidence="8 9">DSM 100556</strain>
    </source>
</reference>